<dbReference type="InterPro" id="IPR036388">
    <property type="entry name" value="WH-like_DNA-bd_sf"/>
</dbReference>
<dbReference type="Gene3D" id="2.30.29.30">
    <property type="entry name" value="Pleckstrin-homology domain (PH domain)/Phosphotyrosine-binding domain (PTB)"/>
    <property type="match status" value="1"/>
</dbReference>
<dbReference type="CDD" id="cd04371">
    <property type="entry name" value="DEP"/>
    <property type="match status" value="1"/>
</dbReference>
<dbReference type="InterPro" id="IPR000591">
    <property type="entry name" value="DEP_dom"/>
</dbReference>
<dbReference type="SUPFAM" id="SSF46785">
    <property type="entry name" value="Winged helix' DNA-binding domain"/>
    <property type="match status" value="1"/>
</dbReference>
<name>A0ABD3UVR3_SINWO</name>
<keyword evidence="4" id="KW-1185">Reference proteome</keyword>
<protein>
    <recommendedName>
        <fullName evidence="5">PH domain-containing protein</fullName>
    </recommendedName>
</protein>
<dbReference type="SUPFAM" id="SSF50729">
    <property type="entry name" value="PH domain-like"/>
    <property type="match status" value="1"/>
</dbReference>
<evidence type="ECO:0000313" key="3">
    <source>
        <dbReference type="EMBL" id="KAL3852370.1"/>
    </source>
</evidence>
<dbReference type="InterPro" id="IPR036390">
    <property type="entry name" value="WH_DNA-bd_sf"/>
</dbReference>
<feature type="domain" description="PH" evidence="1">
    <location>
        <begin position="29"/>
        <end position="127"/>
    </location>
</feature>
<dbReference type="PROSITE" id="PS50003">
    <property type="entry name" value="PH_DOMAIN"/>
    <property type="match status" value="1"/>
</dbReference>
<evidence type="ECO:0000313" key="4">
    <source>
        <dbReference type="Proteomes" id="UP001634394"/>
    </source>
</evidence>
<accession>A0ABD3UVR3</accession>
<comment type="caution">
    <text evidence="3">The sequence shown here is derived from an EMBL/GenBank/DDBJ whole genome shotgun (WGS) entry which is preliminary data.</text>
</comment>
<feature type="domain" description="DEP" evidence="2">
    <location>
        <begin position="161"/>
        <end position="242"/>
    </location>
</feature>
<dbReference type="SMART" id="SM00049">
    <property type="entry name" value="DEP"/>
    <property type="match status" value="1"/>
</dbReference>
<dbReference type="EMBL" id="JBJQND010000015">
    <property type="protein sequence ID" value="KAL3852370.1"/>
    <property type="molecule type" value="Genomic_DNA"/>
</dbReference>
<dbReference type="SMART" id="SM00233">
    <property type="entry name" value="PH"/>
    <property type="match status" value="2"/>
</dbReference>
<dbReference type="Pfam" id="PF00610">
    <property type="entry name" value="DEP"/>
    <property type="match status" value="1"/>
</dbReference>
<dbReference type="Gene3D" id="1.10.10.10">
    <property type="entry name" value="Winged helix-like DNA-binding domain superfamily/Winged helix DNA-binding domain"/>
    <property type="match status" value="1"/>
</dbReference>
<dbReference type="PROSITE" id="PS50186">
    <property type="entry name" value="DEP"/>
    <property type="match status" value="1"/>
</dbReference>
<dbReference type="Proteomes" id="UP001634394">
    <property type="component" value="Unassembled WGS sequence"/>
</dbReference>
<evidence type="ECO:0000259" key="1">
    <source>
        <dbReference type="PROSITE" id="PS50003"/>
    </source>
</evidence>
<dbReference type="InterPro" id="IPR011993">
    <property type="entry name" value="PH-like_dom_sf"/>
</dbReference>
<dbReference type="AlphaFoldDB" id="A0ABD3UVR3"/>
<evidence type="ECO:0000259" key="2">
    <source>
        <dbReference type="PROSITE" id="PS50186"/>
    </source>
</evidence>
<organism evidence="3 4">
    <name type="scientific">Sinanodonta woodiana</name>
    <name type="common">Chinese pond mussel</name>
    <name type="synonym">Anodonta woodiana</name>
    <dbReference type="NCBI Taxonomy" id="1069815"/>
    <lineage>
        <taxon>Eukaryota</taxon>
        <taxon>Metazoa</taxon>
        <taxon>Spiralia</taxon>
        <taxon>Lophotrochozoa</taxon>
        <taxon>Mollusca</taxon>
        <taxon>Bivalvia</taxon>
        <taxon>Autobranchia</taxon>
        <taxon>Heteroconchia</taxon>
        <taxon>Palaeoheterodonta</taxon>
        <taxon>Unionida</taxon>
        <taxon>Unionoidea</taxon>
        <taxon>Unionidae</taxon>
        <taxon>Unioninae</taxon>
        <taxon>Sinanodonta</taxon>
    </lineage>
</organism>
<evidence type="ECO:0008006" key="5">
    <source>
        <dbReference type="Google" id="ProtNLM"/>
    </source>
</evidence>
<proteinExistence type="predicted"/>
<dbReference type="Pfam" id="PF00169">
    <property type="entry name" value="PH"/>
    <property type="match status" value="1"/>
</dbReference>
<reference evidence="3 4" key="1">
    <citation type="submission" date="2024-11" db="EMBL/GenBank/DDBJ databases">
        <title>Chromosome-level genome assembly of the freshwater bivalve Anodonta woodiana.</title>
        <authorList>
            <person name="Chen X."/>
        </authorList>
    </citation>
    <scope>NUCLEOTIDE SEQUENCE [LARGE SCALE GENOMIC DNA]</scope>
    <source>
        <strain evidence="3">MN2024</strain>
        <tissue evidence="3">Gills</tissue>
    </source>
</reference>
<gene>
    <name evidence="3" type="ORF">ACJMK2_016024</name>
</gene>
<dbReference type="InterPro" id="IPR001849">
    <property type="entry name" value="PH_domain"/>
</dbReference>
<sequence length="422" mass="47682">MPLYLKGRYSQNFLKALFFRRRKMENDNPCLKSGFLYKKILDKKWKICWFVLLEDKLTCHDKKDKSLLLDTIPLQGASVICPCLHEPDINTDCAFKLQTPGGEELYFQGADSCDRDQWAHGIGAVIRSLSTSSQVSKNPVQFKHFRVTANVSEVLGALQDEDAGVALTSQVRNGIVHKNCFQGSDLVEWLLRWSIVRKREDGRSMGQTLLLLGHIQEVDIEDGTAGVTWRFSDGDKLYRFTSLNLGVKRNSYFDSSDSDSTISDDGEQNNVQEKLRKGKMIKCCFLLKKKSLRKGWRVVRVCTRENPSSLEYAAVKSILAKEMLSEAVPGKIWNLNCCYLTSSSRGNTAINPLQDIKGQTSAHKKRVYLKVRGKKCLVFQAKDEEEWHELISLLFPLCSTGTVAAKTESDQAESELKDESSA</sequence>